<dbReference type="Gene3D" id="3.40.50.1460">
    <property type="match status" value="1"/>
</dbReference>
<evidence type="ECO:0000313" key="5">
    <source>
        <dbReference type="Proteomes" id="UP001175228"/>
    </source>
</evidence>
<dbReference type="Proteomes" id="UP001175228">
    <property type="component" value="Unassembled WGS sequence"/>
</dbReference>
<feature type="domain" description="Peptidase C14 caspase" evidence="3">
    <location>
        <begin position="202"/>
        <end position="468"/>
    </location>
</feature>
<dbReference type="PANTHER" id="PTHR48104">
    <property type="entry name" value="METACASPASE-4"/>
    <property type="match status" value="1"/>
</dbReference>
<dbReference type="InterPro" id="IPR011600">
    <property type="entry name" value="Pept_C14_caspase"/>
</dbReference>
<evidence type="ECO:0000259" key="3">
    <source>
        <dbReference type="Pfam" id="PF00656"/>
    </source>
</evidence>
<feature type="region of interest" description="Disordered" evidence="2">
    <location>
        <begin position="115"/>
        <end position="152"/>
    </location>
</feature>
<proteinExistence type="inferred from homology"/>
<name>A0AA39Q0T8_9AGAR</name>
<gene>
    <name evidence="4" type="ORF">EDD18DRAFT_1182176</name>
</gene>
<keyword evidence="5" id="KW-1185">Reference proteome</keyword>
<dbReference type="GO" id="GO:0006508">
    <property type="term" value="P:proteolysis"/>
    <property type="evidence" value="ECO:0007669"/>
    <property type="project" value="InterPro"/>
</dbReference>
<feature type="compositionally biased region" description="Polar residues" evidence="2">
    <location>
        <begin position="122"/>
        <end position="136"/>
    </location>
</feature>
<evidence type="ECO:0000313" key="4">
    <source>
        <dbReference type="EMBL" id="KAK0492713.1"/>
    </source>
</evidence>
<dbReference type="GO" id="GO:0005737">
    <property type="term" value="C:cytoplasm"/>
    <property type="evidence" value="ECO:0007669"/>
    <property type="project" value="TreeGrafter"/>
</dbReference>
<comment type="similarity">
    <text evidence="1">Belongs to the peptidase C14B family.</text>
</comment>
<feature type="compositionally biased region" description="Low complexity" evidence="2">
    <location>
        <begin position="137"/>
        <end position="152"/>
    </location>
</feature>
<dbReference type="Pfam" id="PF00656">
    <property type="entry name" value="Peptidase_C14"/>
    <property type="match status" value="1"/>
</dbReference>
<reference evidence="4" key="1">
    <citation type="submission" date="2023-06" db="EMBL/GenBank/DDBJ databases">
        <authorList>
            <consortium name="Lawrence Berkeley National Laboratory"/>
            <person name="Ahrendt S."/>
            <person name="Sahu N."/>
            <person name="Indic B."/>
            <person name="Wong-Bajracharya J."/>
            <person name="Merenyi Z."/>
            <person name="Ke H.-M."/>
            <person name="Monk M."/>
            <person name="Kocsube S."/>
            <person name="Drula E."/>
            <person name="Lipzen A."/>
            <person name="Balint B."/>
            <person name="Henrissat B."/>
            <person name="Andreopoulos B."/>
            <person name="Martin F.M."/>
            <person name="Harder C.B."/>
            <person name="Rigling D."/>
            <person name="Ford K.L."/>
            <person name="Foster G.D."/>
            <person name="Pangilinan J."/>
            <person name="Papanicolaou A."/>
            <person name="Barry K."/>
            <person name="LaButti K."/>
            <person name="Viragh M."/>
            <person name="Koriabine M."/>
            <person name="Yan M."/>
            <person name="Riley R."/>
            <person name="Champramary S."/>
            <person name="Plett K.L."/>
            <person name="Tsai I.J."/>
            <person name="Slot J."/>
            <person name="Sipos G."/>
            <person name="Plett J."/>
            <person name="Nagy L.G."/>
            <person name="Grigoriev I.V."/>
        </authorList>
    </citation>
    <scope>NUCLEOTIDE SEQUENCE</scope>
    <source>
        <strain evidence="4">HWK02</strain>
    </source>
</reference>
<evidence type="ECO:0000256" key="2">
    <source>
        <dbReference type="SAM" id="MobiDB-lite"/>
    </source>
</evidence>
<evidence type="ECO:0000256" key="1">
    <source>
        <dbReference type="ARBA" id="ARBA00009005"/>
    </source>
</evidence>
<protein>
    <submittedName>
        <fullName evidence="4">Caspase domain-containing protein</fullName>
    </submittedName>
</protein>
<sequence>MNPSAAMNLYLLEKDPSLEIVVTHDEEWMKIIQDYGDATDEILWGIIRGELDKRSLSPTVDFKSLTKVNAAAERDSDNQVMPIVSAGTLGTLSPLNRLRSLPYRPVPAATETFGNLRDIVPTTDNTHSESTPDISGSSYKQHASSTASSSAEISPQDLLGELPYYESVTKTDVEALERLKHSKIHLEQRFRPAIPYHALRFWAVLIGIDAYPSNPLQGCVSDALKMKRLLMENFKVPENRIQCLLGSTDFTPGSSIIPSRANIVNVLYGLIDNDQIQRGDNIIIYYAGHGSRYNYSLQWPPRSWPIEAMCPIDRDNMDPDNGCWIPDISDRELNAIFTQISCAKGHKITLFTDCCSVTGMNNSPSPQTRIRAMPPTSHSNADDMLHAAHTKLQHLPRYRSVSSPDWRANTDSQVIVAACQYWQTAMECSYKGDSIWGGEFTRSLIQALTSGGCNQGTTYRDLVNLLSRSPKQTPNVHGDRMEGPLWYLDPDAGL</sequence>
<dbReference type="PANTHER" id="PTHR48104:SF30">
    <property type="entry name" value="METACASPASE-1"/>
    <property type="match status" value="1"/>
</dbReference>
<dbReference type="InterPro" id="IPR050452">
    <property type="entry name" value="Metacaspase"/>
</dbReference>
<dbReference type="GO" id="GO:0004197">
    <property type="term" value="F:cysteine-type endopeptidase activity"/>
    <property type="evidence" value="ECO:0007669"/>
    <property type="project" value="InterPro"/>
</dbReference>
<organism evidence="4 5">
    <name type="scientific">Armillaria luteobubalina</name>
    <dbReference type="NCBI Taxonomy" id="153913"/>
    <lineage>
        <taxon>Eukaryota</taxon>
        <taxon>Fungi</taxon>
        <taxon>Dikarya</taxon>
        <taxon>Basidiomycota</taxon>
        <taxon>Agaricomycotina</taxon>
        <taxon>Agaricomycetes</taxon>
        <taxon>Agaricomycetidae</taxon>
        <taxon>Agaricales</taxon>
        <taxon>Marasmiineae</taxon>
        <taxon>Physalacriaceae</taxon>
        <taxon>Armillaria</taxon>
    </lineage>
</organism>
<dbReference type="AlphaFoldDB" id="A0AA39Q0T8"/>
<comment type="caution">
    <text evidence="4">The sequence shown here is derived from an EMBL/GenBank/DDBJ whole genome shotgun (WGS) entry which is preliminary data.</text>
</comment>
<accession>A0AA39Q0T8</accession>
<dbReference type="EMBL" id="JAUEPU010000028">
    <property type="protein sequence ID" value="KAK0492713.1"/>
    <property type="molecule type" value="Genomic_DNA"/>
</dbReference>